<evidence type="ECO:0000256" key="2">
    <source>
        <dbReference type="ARBA" id="ARBA00022763"/>
    </source>
</evidence>
<comment type="catalytic activity">
    <reaction evidence="9">
        <text>ATP + H2O = ADP + phosphate + H(+)</text>
        <dbReference type="Rhea" id="RHEA:13065"/>
        <dbReference type="ChEBI" id="CHEBI:15377"/>
        <dbReference type="ChEBI" id="CHEBI:15378"/>
        <dbReference type="ChEBI" id="CHEBI:30616"/>
        <dbReference type="ChEBI" id="CHEBI:43474"/>
        <dbReference type="ChEBI" id="CHEBI:456216"/>
        <dbReference type="EC" id="5.6.2.3"/>
    </reaction>
</comment>
<dbReference type="AlphaFoldDB" id="A0A1E5RMN5"/>
<dbReference type="GO" id="GO:0043139">
    <property type="term" value="F:5'-3' DNA helicase activity"/>
    <property type="evidence" value="ECO:0007669"/>
    <property type="project" value="UniProtKB-EC"/>
</dbReference>
<dbReference type="Proteomes" id="UP000095605">
    <property type="component" value="Unassembled WGS sequence"/>
</dbReference>
<dbReference type="GO" id="GO:0016887">
    <property type="term" value="F:ATP hydrolysis activity"/>
    <property type="evidence" value="ECO:0007669"/>
    <property type="project" value="RHEA"/>
</dbReference>
<dbReference type="GO" id="GO:0006281">
    <property type="term" value="P:DNA repair"/>
    <property type="evidence" value="ECO:0007669"/>
    <property type="project" value="UniProtKB-KW"/>
</dbReference>
<keyword evidence="2 9" id="KW-0227">DNA damage</keyword>
<evidence type="ECO:0000256" key="4">
    <source>
        <dbReference type="ARBA" id="ARBA00022806"/>
    </source>
</evidence>
<dbReference type="InterPro" id="IPR010285">
    <property type="entry name" value="DNA_helicase_pif1-like_DEAD"/>
</dbReference>
<dbReference type="EMBL" id="LPNL01000004">
    <property type="protein sequence ID" value="OEJ88177.1"/>
    <property type="molecule type" value="Genomic_DNA"/>
</dbReference>
<keyword evidence="7 9" id="KW-0234">DNA repair</keyword>
<dbReference type="InterPro" id="IPR003593">
    <property type="entry name" value="AAA+_ATPase"/>
</dbReference>
<evidence type="ECO:0000256" key="9">
    <source>
        <dbReference type="RuleBase" id="RU363044"/>
    </source>
</evidence>
<gene>
    <name evidence="11" type="ORF">AWRI3578_g2323</name>
</gene>
<dbReference type="Pfam" id="PF21530">
    <property type="entry name" value="Pif1_2B_dom"/>
    <property type="match status" value="1"/>
</dbReference>
<feature type="domain" description="AAA+ ATPase" evidence="10">
    <location>
        <begin position="91"/>
        <end position="249"/>
    </location>
</feature>
<keyword evidence="4 9" id="KW-0347">Helicase</keyword>
<dbReference type="InterPro" id="IPR049163">
    <property type="entry name" value="Pif1-like_2B_dom"/>
</dbReference>
<evidence type="ECO:0000256" key="7">
    <source>
        <dbReference type="ARBA" id="ARBA00023204"/>
    </source>
</evidence>
<name>A0A1E5RMN5_9ASCO</name>
<evidence type="ECO:0000256" key="5">
    <source>
        <dbReference type="ARBA" id="ARBA00022840"/>
    </source>
</evidence>
<reference evidence="12" key="1">
    <citation type="journal article" date="2016" name="Genome Announc.">
        <title>Genome sequences of three species of Hanseniaspora isolated from spontaneous wine fermentations.</title>
        <authorList>
            <person name="Sternes P.R."/>
            <person name="Lee D."/>
            <person name="Kutyna D.R."/>
            <person name="Borneman A.R."/>
        </authorList>
    </citation>
    <scope>NUCLEOTIDE SEQUENCE [LARGE SCALE GENOMIC DNA]</scope>
    <source>
        <strain evidence="12">AWRI3578</strain>
    </source>
</reference>
<evidence type="ECO:0000256" key="8">
    <source>
        <dbReference type="ARBA" id="ARBA00023235"/>
    </source>
</evidence>
<keyword evidence="1 9" id="KW-0547">Nucleotide-binding</keyword>
<dbReference type="GO" id="GO:0006310">
    <property type="term" value="P:DNA recombination"/>
    <property type="evidence" value="ECO:0007669"/>
    <property type="project" value="UniProtKB-KW"/>
</dbReference>
<dbReference type="OrthoDB" id="432234at2759"/>
<dbReference type="PANTHER" id="PTHR47642">
    <property type="entry name" value="ATP-DEPENDENT DNA HELICASE"/>
    <property type="match status" value="1"/>
</dbReference>
<dbReference type="SMART" id="SM00382">
    <property type="entry name" value="AAA"/>
    <property type="match status" value="1"/>
</dbReference>
<evidence type="ECO:0000256" key="6">
    <source>
        <dbReference type="ARBA" id="ARBA00023125"/>
    </source>
</evidence>
<dbReference type="GO" id="GO:0005524">
    <property type="term" value="F:ATP binding"/>
    <property type="evidence" value="ECO:0007669"/>
    <property type="project" value="UniProtKB-KW"/>
</dbReference>
<comment type="caution">
    <text evidence="11">The sequence shown here is derived from an EMBL/GenBank/DDBJ whole genome shotgun (WGS) entry which is preliminary data.</text>
</comment>
<dbReference type="CDD" id="cd18037">
    <property type="entry name" value="DEXSc_Pif1_like"/>
    <property type="match status" value="1"/>
</dbReference>
<keyword evidence="9" id="KW-0233">DNA recombination</keyword>
<keyword evidence="5 9" id="KW-0067">ATP-binding</keyword>
<comment type="similarity">
    <text evidence="9">Belongs to the helicase family.</text>
</comment>
<protein>
    <recommendedName>
        <fullName evidence="9">ATP-dependent DNA helicase</fullName>
        <ecNumber evidence="9">5.6.2.3</ecNumber>
    </recommendedName>
</protein>
<proteinExistence type="inferred from homology"/>
<evidence type="ECO:0000259" key="10">
    <source>
        <dbReference type="SMART" id="SM00382"/>
    </source>
</evidence>
<dbReference type="Gene3D" id="3.40.50.300">
    <property type="entry name" value="P-loop containing nucleotide triphosphate hydrolases"/>
    <property type="match status" value="1"/>
</dbReference>
<dbReference type="SUPFAM" id="SSF52540">
    <property type="entry name" value="P-loop containing nucleoside triphosphate hydrolases"/>
    <property type="match status" value="2"/>
</dbReference>
<dbReference type="InterPro" id="IPR051055">
    <property type="entry name" value="PIF1_helicase"/>
</dbReference>
<evidence type="ECO:0000313" key="11">
    <source>
        <dbReference type="EMBL" id="OEJ88177.1"/>
    </source>
</evidence>
<dbReference type="EC" id="5.6.2.3" evidence="9"/>
<accession>A0A1E5RMN5</accession>
<dbReference type="CDD" id="cd18809">
    <property type="entry name" value="SF1_C_RecD"/>
    <property type="match status" value="1"/>
</dbReference>
<organism evidence="11 12">
    <name type="scientific">Hanseniaspora opuntiae</name>
    <dbReference type="NCBI Taxonomy" id="211096"/>
    <lineage>
        <taxon>Eukaryota</taxon>
        <taxon>Fungi</taxon>
        <taxon>Dikarya</taxon>
        <taxon>Ascomycota</taxon>
        <taxon>Saccharomycotina</taxon>
        <taxon>Saccharomycetes</taxon>
        <taxon>Saccharomycodales</taxon>
        <taxon>Saccharomycodaceae</taxon>
        <taxon>Hanseniaspora</taxon>
    </lineage>
</organism>
<keyword evidence="6" id="KW-0238">DNA-binding</keyword>
<evidence type="ECO:0000256" key="1">
    <source>
        <dbReference type="ARBA" id="ARBA00022741"/>
    </source>
</evidence>
<evidence type="ECO:0000313" key="12">
    <source>
        <dbReference type="Proteomes" id="UP000095605"/>
    </source>
</evidence>
<keyword evidence="12" id="KW-1185">Reference proteome</keyword>
<keyword evidence="8" id="KW-0413">Isomerase</keyword>
<dbReference type="InterPro" id="IPR027417">
    <property type="entry name" value="P-loop_NTPase"/>
</dbReference>
<dbReference type="Pfam" id="PF05970">
    <property type="entry name" value="PIF1"/>
    <property type="match status" value="1"/>
</dbReference>
<sequence length="587" mass="66408">MSSFLDAFKEEGNYVEDSDIAAELNASSSDEEYLDYVDSHTAKKIKLENNKTVEDSLNLKTLKSNQPEGEILSYHELSKEQSVVYDLIVKGGRNVFFTGPAGSGKTTLLKTIIHGLKVKHDAFEDSKALRVGVTASTGLAAMNLKGLTFHSFLQIGLGTLKAEAIAKNLLSDINFNLVWNSLRVLIIDECSLINSKLFQKLEKVARLVRKNHKPFGGIQLVLVGDFYQLPPIIEDYDILAKIGIVKDKTDYHEFKRKRFAFCSPAWKKCIEFELGLKEVHRQKGDPKFIEYLNQIRLGNVTKEIDQEMQKLTRELSPIEGVEPTYLFPTKFKANNYNLQQMNKIKSRTYRYKAALDGKLKGTNEFAKMVEACMFFKTLDLKVGSQVMLVKNNFPEGVINGTKGVVVGFERVDSSLAEKTSNTKKNTNTENDTITHHLVNPLYGGNLESNIDGEQYYPIVKFLPDPSNPSETKTIIVQEEKFELQDVKTGHALFSMCQIPLIHSWAISIHKSQGQTYNFMKTDLRDTFEFGQCYVALSRVTSRAGLQLLNWHKSFVKANNLVNTFYIGLQDPILISKEETSSESDYDY</sequence>
<comment type="cofactor">
    <cofactor evidence="9">
        <name>Mg(2+)</name>
        <dbReference type="ChEBI" id="CHEBI:18420"/>
    </cofactor>
</comment>
<dbReference type="GO" id="GO:0000723">
    <property type="term" value="P:telomere maintenance"/>
    <property type="evidence" value="ECO:0007669"/>
    <property type="project" value="InterPro"/>
</dbReference>
<evidence type="ECO:0000256" key="3">
    <source>
        <dbReference type="ARBA" id="ARBA00022801"/>
    </source>
</evidence>
<keyword evidence="3 9" id="KW-0378">Hydrolase</keyword>
<dbReference type="PANTHER" id="PTHR47642:SF5">
    <property type="entry name" value="ATP-DEPENDENT DNA HELICASE"/>
    <property type="match status" value="1"/>
</dbReference>